<reference evidence="2 3" key="1">
    <citation type="submission" date="2011-07" db="EMBL/GenBank/DDBJ databases">
        <title>Combined methods for the detection of low abundance papillomaviruses.</title>
        <authorList>
            <person name="Ure A.E."/>
            <person name="Forslund O."/>
        </authorList>
    </citation>
    <scope>NUCLEOTIDE SEQUENCE [LARGE SCALE GENOMIC DNA]</scope>
    <source>
        <strain evidence="2">PV77</strain>
    </source>
</reference>
<proteinExistence type="predicted"/>
<accession>R9QDL4</accession>
<name>R9QDL4_9PAPI</name>
<evidence type="ECO:0000313" key="2">
    <source>
        <dbReference type="EMBL" id="AFL02850.1"/>
    </source>
</evidence>
<dbReference type="RefSeq" id="YP_008083735.1">
    <property type="nucleotide sequence ID" value="NC_021483.1"/>
</dbReference>
<sequence length="148" mass="17389">MIIQLHIFCYLQKMLRDMEKQRSGLLILEMNKFFLPLLPALLGGLYPTPLRSTGGPVPPPTPRPKRKTDEDLYNRRRQALALPRTHHQEDDDDEDKENQPPIKDEDELKETEELIQFLLTKLGKAINSYEVQVLHELRDLKKRLRIPQ</sequence>
<dbReference type="KEGG" id="vg:16187759"/>
<dbReference type="GeneID" id="16187759"/>
<evidence type="ECO:0000256" key="1">
    <source>
        <dbReference type="SAM" id="MobiDB-lite"/>
    </source>
</evidence>
<dbReference type="Proteomes" id="UP000138902">
    <property type="component" value="Segment"/>
</dbReference>
<organism evidence="2 3">
    <name type="scientific">Human papillomavirus 154</name>
    <dbReference type="NCBI Taxonomy" id="1195796"/>
    <lineage>
        <taxon>Viruses</taxon>
        <taxon>Monodnaviria</taxon>
        <taxon>Shotokuvirae</taxon>
        <taxon>Cossaviricota</taxon>
        <taxon>Papovaviricetes</taxon>
        <taxon>Zurhausenvirales</taxon>
        <taxon>Papillomaviridae</taxon>
        <taxon>Firstpapillomavirinae</taxon>
        <taxon>Gammapapillomavirus</taxon>
        <taxon>Gammapapillomavirus 11</taxon>
    </lineage>
</organism>
<protein>
    <submittedName>
        <fullName evidence="2">E4</fullName>
    </submittedName>
</protein>
<dbReference type="EMBL" id="JN211193">
    <property type="protein sequence ID" value="AFL02850.1"/>
    <property type="molecule type" value="Genomic_DNA"/>
</dbReference>
<feature type="region of interest" description="Disordered" evidence="1">
    <location>
        <begin position="48"/>
        <end position="109"/>
    </location>
</feature>
<evidence type="ECO:0000313" key="3">
    <source>
        <dbReference type="Proteomes" id="UP000138902"/>
    </source>
</evidence>